<evidence type="ECO:0000313" key="1">
    <source>
        <dbReference type="EMBL" id="SVB61388.1"/>
    </source>
</evidence>
<dbReference type="SUPFAM" id="SSF82171">
    <property type="entry name" value="DPP6 N-terminal domain-like"/>
    <property type="match status" value="1"/>
</dbReference>
<protein>
    <recommendedName>
        <fullName evidence="2">Dipeptidylpeptidase IV N-terminal domain-containing protein</fullName>
    </recommendedName>
</protein>
<dbReference type="InterPro" id="IPR011659">
    <property type="entry name" value="WD40"/>
</dbReference>
<sequence>MRSSPTKRLLWHLFSVLALIGVTAGPMIAQDRVLNVDDLFGIRSVGSPQVSPDNKWVAYTIRTVSLENEEAETRIWMVSTSGGEPIALTSEGYSASSPRWSPDGQYLSFTANRDETSNQMWLLDRRGGEAQKLTDVKQG</sequence>
<evidence type="ECO:0008006" key="2">
    <source>
        <dbReference type="Google" id="ProtNLM"/>
    </source>
</evidence>
<dbReference type="Pfam" id="PF07676">
    <property type="entry name" value="PD40"/>
    <property type="match status" value="1"/>
</dbReference>
<dbReference type="Gene3D" id="2.120.10.30">
    <property type="entry name" value="TolB, C-terminal domain"/>
    <property type="match status" value="1"/>
</dbReference>
<dbReference type="InterPro" id="IPR011042">
    <property type="entry name" value="6-blade_b-propeller_TolB-like"/>
</dbReference>
<feature type="non-terminal residue" evidence="1">
    <location>
        <position position="139"/>
    </location>
</feature>
<gene>
    <name evidence="1" type="ORF">METZ01_LOCUS214242</name>
</gene>
<dbReference type="EMBL" id="UINC01049512">
    <property type="protein sequence ID" value="SVB61388.1"/>
    <property type="molecule type" value="Genomic_DNA"/>
</dbReference>
<dbReference type="AlphaFoldDB" id="A0A382FE66"/>
<proteinExistence type="predicted"/>
<reference evidence="1" key="1">
    <citation type="submission" date="2018-05" db="EMBL/GenBank/DDBJ databases">
        <authorList>
            <person name="Lanie J.A."/>
            <person name="Ng W.-L."/>
            <person name="Kazmierczak K.M."/>
            <person name="Andrzejewski T.M."/>
            <person name="Davidsen T.M."/>
            <person name="Wayne K.J."/>
            <person name="Tettelin H."/>
            <person name="Glass J.I."/>
            <person name="Rusch D."/>
            <person name="Podicherti R."/>
            <person name="Tsui H.-C.T."/>
            <person name="Winkler M.E."/>
        </authorList>
    </citation>
    <scope>NUCLEOTIDE SEQUENCE</scope>
</reference>
<name>A0A382FE66_9ZZZZ</name>
<organism evidence="1">
    <name type="scientific">marine metagenome</name>
    <dbReference type="NCBI Taxonomy" id="408172"/>
    <lineage>
        <taxon>unclassified sequences</taxon>
        <taxon>metagenomes</taxon>
        <taxon>ecological metagenomes</taxon>
    </lineage>
</organism>
<accession>A0A382FE66</accession>